<feature type="domain" description="PLD phosphodiesterase" evidence="10">
    <location>
        <begin position="154"/>
        <end position="177"/>
    </location>
</feature>
<dbReference type="InterPro" id="IPR025202">
    <property type="entry name" value="PLD-like_dom"/>
</dbReference>
<accession>A0A420EF59</accession>
<protein>
    <recommendedName>
        <fullName evidence="4">Phospholipase D</fullName>
    </recommendedName>
    <alternativeName>
        <fullName evidence="9">Choline phosphatase</fullName>
    </alternativeName>
</protein>
<dbReference type="GO" id="GO:0004630">
    <property type="term" value="F:phospholipase D activity"/>
    <property type="evidence" value="ECO:0007669"/>
    <property type="project" value="UniProtKB-EC"/>
</dbReference>
<organism evidence="11 12">
    <name type="scientific">Altericroceibacterium spongiae</name>
    <dbReference type="NCBI Taxonomy" id="2320269"/>
    <lineage>
        <taxon>Bacteria</taxon>
        <taxon>Pseudomonadati</taxon>
        <taxon>Pseudomonadota</taxon>
        <taxon>Alphaproteobacteria</taxon>
        <taxon>Sphingomonadales</taxon>
        <taxon>Erythrobacteraceae</taxon>
        <taxon>Altericroceibacterium</taxon>
    </lineage>
</organism>
<dbReference type="PANTHER" id="PTHR18896">
    <property type="entry name" value="PHOSPHOLIPASE D"/>
    <property type="match status" value="1"/>
</dbReference>
<evidence type="ECO:0000256" key="5">
    <source>
        <dbReference type="ARBA" id="ARBA00022525"/>
    </source>
</evidence>
<evidence type="ECO:0000313" key="11">
    <source>
        <dbReference type="EMBL" id="RKF19335.1"/>
    </source>
</evidence>
<dbReference type="EMBL" id="RAPF01000006">
    <property type="protein sequence ID" value="RKF19335.1"/>
    <property type="molecule type" value="Genomic_DNA"/>
</dbReference>
<dbReference type="InterPro" id="IPR001736">
    <property type="entry name" value="PLipase_D/transphosphatidylase"/>
</dbReference>
<dbReference type="AlphaFoldDB" id="A0A420EF59"/>
<dbReference type="GO" id="GO:0009395">
    <property type="term" value="P:phospholipid catabolic process"/>
    <property type="evidence" value="ECO:0007669"/>
    <property type="project" value="TreeGrafter"/>
</dbReference>
<name>A0A420EF59_9SPHN</name>
<evidence type="ECO:0000256" key="8">
    <source>
        <dbReference type="ARBA" id="ARBA00023098"/>
    </source>
</evidence>
<dbReference type="Gene3D" id="3.30.870.10">
    <property type="entry name" value="Endonuclease Chain A"/>
    <property type="match status" value="2"/>
</dbReference>
<comment type="subcellular location">
    <subcellularLocation>
        <location evidence="3">Secreted</location>
    </subcellularLocation>
</comment>
<dbReference type="Proteomes" id="UP000284395">
    <property type="component" value="Unassembled WGS sequence"/>
</dbReference>
<gene>
    <name evidence="11" type="ORF">D6851_12855</name>
</gene>
<dbReference type="GO" id="GO:0005576">
    <property type="term" value="C:extracellular region"/>
    <property type="evidence" value="ECO:0007669"/>
    <property type="project" value="UniProtKB-SubCell"/>
</dbReference>
<dbReference type="OrthoDB" id="8828485at2"/>
<evidence type="ECO:0000256" key="1">
    <source>
        <dbReference type="ARBA" id="ARBA00000798"/>
    </source>
</evidence>
<comment type="caution">
    <text evidence="11">The sequence shown here is derived from an EMBL/GenBank/DDBJ whole genome shotgun (WGS) entry which is preliminary data.</text>
</comment>
<keyword evidence="6" id="KW-0677">Repeat</keyword>
<comment type="catalytic activity">
    <reaction evidence="1">
        <text>a 1,2-diacyl-sn-glycero-3-phosphocholine + H2O = a 1,2-diacyl-sn-glycero-3-phosphate + choline + H(+)</text>
        <dbReference type="Rhea" id="RHEA:14445"/>
        <dbReference type="ChEBI" id="CHEBI:15354"/>
        <dbReference type="ChEBI" id="CHEBI:15377"/>
        <dbReference type="ChEBI" id="CHEBI:15378"/>
        <dbReference type="ChEBI" id="CHEBI:57643"/>
        <dbReference type="ChEBI" id="CHEBI:58608"/>
        <dbReference type="EC" id="3.1.4.4"/>
    </reaction>
</comment>
<sequence>MRRRNKRILSETETAEEGFDDSSVEPGVWRYARAERASVIIDAENYFLLMQQAMTKARHRLLLIGWDFDTRIHLAHGRRWWQKAWRRECPSRLGSFILWLSRHNRGLEIRILKWSYGIFKFAARGSMLLDLIRWAPHRRIDFKFDTAHPVGCSHHQKIVVIDDRLAVCGGIDMTTNRWDTREHLEHDPRRKRPRGAEHGPWHDLTMMVEGEAAEALGALGRDRWRRAGGKPLKPVPEAAQSAWPDDLSADFTDVEIGIARTRAEYKGSPAVNEIEDLFVAHIKRARRFIYAESQYFASRRIAETIAERLREENPPEFVIVHARNADGWLEQQAMDHTRSRLVAMLEELDHKRRFHLYSPYTGRTPIYCHAKLMIVDDEILRIGSANFNNRSMGLDSECDVFIDCDRPVNRGCGEQIRRIRYSLLSEHCGVDIEEVGPLIERHGSMAAMIAAADSKNGCSLRPFQPEKLNGVEKTLADNTALDPEEPEEFFEPFVQGRGLFRTGSLLDRARRRLKSRRERRQ</sequence>
<dbReference type="CDD" id="cd09140">
    <property type="entry name" value="PLDc_vPLD1_2_like_bac_1"/>
    <property type="match status" value="1"/>
</dbReference>
<keyword evidence="5" id="KW-0964">Secreted</keyword>
<dbReference type="PROSITE" id="PS50035">
    <property type="entry name" value="PLD"/>
    <property type="match status" value="2"/>
</dbReference>
<keyword evidence="12" id="KW-1185">Reference proteome</keyword>
<evidence type="ECO:0000256" key="9">
    <source>
        <dbReference type="ARBA" id="ARBA00029594"/>
    </source>
</evidence>
<evidence type="ECO:0000256" key="7">
    <source>
        <dbReference type="ARBA" id="ARBA00022801"/>
    </source>
</evidence>
<evidence type="ECO:0000256" key="3">
    <source>
        <dbReference type="ARBA" id="ARBA00004613"/>
    </source>
</evidence>
<evidence type="ECO:0000256" key="4">
    <source>
        <dbReference type="ARBA" id="ARBA00018392"/>
    </source>
</evidence>
<dbReference type="Pfam" id="PF00614">
    <property type="entry name" value="PLDc"/>
    <property type="match status" value="1"/>
</dbReference>
<evidence type="ECO:0000259" key="10">
    <source>
        <dbReference type="PROSITE" id="PS50035"/>
    </source>
</evidence>
<dbReference type="Pfam" id="PF13091">
    <property type="entry name" value="PLDc_2"/>
    <property type="match status" value="1"/>
</dbReference>
<dbReference type="CDD" id="cd09143">
    <property type="entry name" value="PLDc_vPLD1_2_like_bac_2"/>
    <property type="match status" value="1"/>
</dbReference>
<proteinExistence type="predicted"/>
<feature type="domain" description="PLD phosphodiesterase" evidence="10">
    <location>
        <begin position="369"/>
        <end position="391"/>
    </location>
</feature>
<evidence type="ECO:0000256" key="2">
    <source>
        <dbReference type="ARBA" id="ARBA00003145"/>
    </source>
</evidence>
<keyword evidence="7" id="KW-0378">Hydrolase</keyword>
<dbReference type="InterPro" id="IPR015679">
    <property type="entry name" value="PLipase_D_fam"/>
</dbReference>
<evidence type="ECO:0000313" key="12">
    <source>
        <dbReference type="Proteomes" id="UP000284395"/>
    </source>
</evidence>
<reference evidence="11 12" key="1">
    <citation type="submission" date="2018-09" db="EMBL/GenBank/DDBJ databases">
        <title>Altererythrobacter spongiae sp. nov., isolated from a marine sponge.</title>
        <authorList>
            <person name="Zhuang L."/>
            <person name="Luo L."/>
        </authorList>
    </citation>
    <scope>NUCLEOTIDE SEQUENCE [LARGE SCALE GENOMIC DNA]</scope>
    <source>
        <strain evidence="11 12">HN-Y73</strain>
    </source>
</reference>
<evidence type="ECO:0000256" key="6">
    <source>
        <dbReference type="ARBA" id="ARBA00022737"/>
    </source>
</evidence>
<keyword evidence="8" id="KW-0443">Lipid metabolism</keyword>
<dbReference type="SMART" id="SM00155">
    <property type="entry name" value="PLDc"/>
    <property type="match status" value="2"/>
</dbReference>
<comment type="function">
    <text evidence="2">Could be a virulence factor.</text>
</comment>
<dbReference type="PANTHER" id="PTHR18896:SF76">
    <property type="entry name" value="PHOSPHOLIPASE"/>
    <property type="match status" value="1"/>
</dbReference>
<dbReference type="SUPFAM" id="SSF56024">
    <property type="entry name" value="Phospholipase D/nuclease"/>
    <property type="match status" value="2"/>
</dbReference>